<keyword evidence="1" id="KW-0812">Transmembrane</keyword>
<evidence type="ECO:0000256" key="1">
    <source>
        <dbReference type="SAM" id="Phobius"/>
    </source>
</evidence>
<accession>A0A0H3ZZM0</accession>
<dbReference type="AlphaFoldDB" id="A0A0H3ZZM0"/>
<keyword evidence="1" id="KW-1133">Transmembrane helix</keyword>
<name>A0A0H3ZZM0_VIBSP</name>
<protein>
    <submittedName>
        <fullName evidence="2">Uncharacterized protein</fullName>
    </submittedName>
</protein>
<keyword evidence="1" id="KW-0472">Membrane</keyword>
<organism evidence="2">
    <name type="scientific">Vibrio splendidus</name>
    <dbReference type="NCBI Taxonomy" id="29497"/>
    <lineage>
        <taxon>Bacteria</taxon>
        <taxon>Pseudomonadati</taxon>
        <taxon>Pseudomonadota</taxon>
        <taxon>Gammaproteobacteria</taxon>
        <taxon>Vibrionales</taxon>
        <taxon>Vibrionaceae</taxon>
        <taxon>Vibrio</taxon>
    </lineage>
</organism>
<evidence type="ECO:0000313" key="2">
    <source>
        <dbReference type="EMBL" id="AKN38926.1"/>
    </source>
</evidence>
<proteinExistence type="predicted"/>
<sequence>MEDKRLTHFLSSSLQVEEGFNPNSPFFTAVMQVMAYLAKAGVLTVCLKYLVVVKAEPLMDSGEG</sequence>
<feature type="transmembrane region" description="Helical" evidence="1">
    <location>
        <begin position="26"/>
        <end position="51"/>
    </location>
</feature>
<reference evidence="2" key="1">
    <citation type="journal article" date="2015" name="MBio">
        <title>Eco-Evolutionary Dynamics of Episomes among Ecologically Cohesive Bacterial Populations.</title>
        <authorList>
            <person name="Xue H."/>
            <person name="Cordero O.X."/>
            <person name="Camas F.M."/>
            <person name="Trimble W."/>
            <person name="Meyer F."/>
            <person name="Guglielmini J."/>
            <person name="Rocha E.P."/>
            <person name="Polz M.F."/>
        </authorList>
    </citation>
    <scope>NUCLEOTIDE SEQUENCE</scope>
    <source>
        <strain evidence="2">FF_191</strain>
    </source>
</reference>
<dbReference type="EMBL" id="KP795622">
    <property type="protein sequence ID" value="AKN38926.1"/>
    <property type="molecule type" value="Genomic_DNA"/>
</dbReference>